<keyword evidence="1" id="KW-1133">Transmembrane helix</keyword>
<accession>A0A8J8G772</accession>
<feature type="transmembrane region" description="Helical" evidence="1">
    <location>
        <begin position="160"/>
        <end position="177"/>
    </location>
</feature>
<dbReference type="RefSeq" id="WP_173778569.1">
    <property type="nucleotide sequence ID" value="NZ_JABSNO010000005.1"/>
</dbReference>
<keyword evidence="1" id="KW-0472">Membrane</keyword>
<dbReference type="EMBL" id="JABSNO010000005">
    <property type="protein sequence ID" value="NRS91955.1"/>
    <property type="molecule type" value="Genomic_DNA"/>
</dbReference>
<organism evidence="2 3">
    <name type="scientific">Frigoriflavimonas asaccharolytica</name>
    <dbReference type="NCBI Taxonomy" id="2735899"/>
    <lineage>
        <taxon>Bacteria</taxon>
        <taxon>Pseudomonadati</taxon>
        <taxon>Bacteroidota</taxon>
        <taxon>Flavobacteriia</taxon>
        <taxon>Flavobacteriales</taxon>
        <taxon>Weeksellaceae</taxon>
        <taxon>Frigoriflavimonas</taxon>
    </lineage>
</organism>
<evidence type="ECO:0000313" key="2">
    <source>
        <dbReference type="EMBL" id="NRS91955.1"/>
    </source>
</evidence>
<evidence type="ECO:0000256" key="1">
    <source>
        <dbReference type="SAM" id="Phobius"/>
    </source>
</evidence>
<sequence>MINKIRFKKDVKNLNLGFSELEVQKLVGLTNVKFPELYLNFLKIAGKKSNVFDHYFDNIEGLIELQIKIKTKIENSDVNNFNFKIWCFSYSQEEEEYYYFEKDDVKNPIVLCYTNKTYPIDNGWNYRLGYINKKSKFSNFINSKTNDKYDFTLLGNIERYFLLVIFSPFLLFIYIFVEFGKRIK</sequence>
<keyword evidence="3" id="KW-1185">Reference proteome</keyword>
<comment type="caution">
    <text evidence="2">The sequence shown here is derived from an EMBL/GenBank/DDBJ whole genome shotgun (WGS) entry which is preliminary data.</text>
</comment>
<proteinExistence type="predicted"/>
<protein>
    <recommendedName>
        <fullName evidence="4">Knr4/Smi1-like domain-containing protein</fullName>
    </recommendedName>
</protein>
<evidence type="ECO:0008006" key="4">
    <source>
        <dbReference type="Google" id="ProtNLM"/>
    </source>
</evidence>
<name>A0A8J8G772_9FLAO</name>
<keyword evidence="1" id="KW-0812">Transmembrane</keyword>
<dbReference type="AlphaFoldDB" id="A0A8J8G772"/>
<evidence type="ECO:0000313" key="3">
    <source>
        <dbReference type="Proteomes" id="UP000610746"/>
    </source>
</evidence>
<dbReference type="Proteomes" id="UP000610746">
    <property type="component" value="Unassembled WGS sequence"/>
</dbReference>
<reference evidence="2" key="1">
    <citation type="submission" date="2020-05" db="EMBL/GenBank/DDBJ databases">
        <title>Genomic Encyclopedia of Type Strains, Phase IV (KMG-V): Genome sequencing to study the core and pangenomes of soil and plant-associated prokaryotes.</title>
        <authorList>
            <person name="Whitman W."/>
        </authorList>
    </citation>
    <scope>NUCLEOTIDE SEQUENCE</scope>
    <source>
        <strain evidence="2">16F</strain>
    </source>
</reference>
<gene>
    <name evidence="2" type="ORF">HNQ03_001022</name>
</gene>